<proteinExistence type="inferred from homology"/>
<evidence type="ECO:0000256" key="1">
    <source>
        <dbReference type="ARBA" id="ARBA00001913"/>
    </source>
</evidence>
<dbReference type="CDD" id="cd16027">
    <property type="entry name" value="SGSH"/>
    <property type="match status" value="1"/>
</dbReference>
<dbReference type="RefSeq" id="WP_230273267.1">
    <property type="nucleotide sequence ID" value="NZ_JAJKFW010000020.1"/>
</dbReference>
<comment type="cofactor">
    <cofactor evidence="1">
        <name>Ca(2+)</name>
        <dbReference type="ChEBI" id="CHEBI:29108"/>
    </cofactor>
</comment>
<evidence type="ECO:0000256" key="3">
    <source>
        <dbReference type="ARBA" id="ARBA00022723"/>
    </source>
</evidence>
<dbReference type="InterPro" id="IPR050738">
    <property type="entry name" value="Sulfatase"/>
</dbReference>
<comment type="similarity">
    <text evidence="2">Belongs to the sulfatase family.</text>
</comment>
<comment type="caution">
    <text evidence="8">The sequence shown here is derived from an EMBL/GenBank/DDBJ whole genome shotgun (WGS) entry which is preliminary data.</text>
</comment>
<evidence type="ECO:0000256" key="2">
    <source>
        <dbReference type="ARBA" id="ARBA00008779"/>
    </source>
</evidence>
<dbReference type="EMBL" id="JAJKFW010000020">
    <property type="protein sequence ID" value="MCC9642456.1"/>
    <property type="molecule type" value="Genomic_DNA"/>
</dbReference>
<evidence type="ECO:0000256" key="6">
    <source>
        <dbReference type="ARBA" id="ARBA00022837"/>
    </source>
</evidence>
<keyword evidence="3" id="KW-0479">Metal-binding</keyword>
<evidence type="ECO:0000256" key="4">
    <source>
        <dbReference type="ARBA" id="ARBA00022729"/>
    </source>
</evidence>
<keyword evidence="9" id="KW-1185">Reference proteome</keyword>
<name>A0ABS8NFY8_9BACT</name>
<dbReference type="InterPro" id="IPR000917">
    <property type="entry name" value="Sulfatase_N"/>
</dbReference>
<keyword evidence="6" id="KW-0106">Calcium</keyword>
<organism evidence="8 9">
    <name type="scientific">Rhodopirellula halodulae</name>
    <dbReference type="NCBI Taxonomy" id="2894198"/>
    <lineage>
        <taxon>Bacteria</taxon>
        <taxon>Pseudomonadati</taxon>
        <taxon>Planctomycetota</taxon>
        <taxon>Planctomycetia</taxon>
        <taxon>Pirellulales</taxon>
        <taxon>Pirellulaceae</taxon>
        <taxon>Rhodopirellula</taxon>
    </lineage>
</organism>
<sequence length="449" mass="50688">MKQLFFFLAIAVFSFGPLKADRPNIVLILSDDQAWSDYGFMGHADIETPNLDRLAKQSLVFERGYVSAPLCRPSLATLVTGLYPQQHGITGNDVDGYNQRAALDKPLRDSFHKHSSIIRELTAAGYLTHQSGKWWEGSWEDGGFTDGMTHGDPKRGGRHGDAGLAIGRKGMKPVTDFVDHAVEEQKPFFLWYAPFLPHTPHTPPQRLLDKYSAPDRAEDVARYYAMCEWFDETCGQLLGHLEEKNVAENTLVFYVCDNGWAAPSTNADDPNQELWKGYAQRSKSSPYENGIRTPVMISWPGKVAPQRSADFAHTIDFYPTVAKAAGLEVPSHLPGLDLLSADARAGRDRVFGVTHSTHNMTLGDPDDTLQYLWCVEDQWKLIVRYDGKDTTKYKALHVWDKEPVRLYNVKSDPNEQNDVAEKHPEVVARLKQSIEDWRADLWTPSRKNQ</sequence>
<dbReference type="Proteomes" id="UP001430306">
    <property type="component" value="Unassembled WGS sequence"/>
</dbReference>
<dbReference type="InterPro" id="IPR017850">
    <property type="entry name" value="Alkaline_phosphatase_core_sf"/>
</dbReference>
<dbReference type="PANTHER" id="PTHR42693:SF42">
    <property type="entry name" value="ARYLSULFATASE G"/>
    <property type="match status" value="1"/>
</dbReference>
<dbReference type="Pfam" id="PF00884">
    <property type="entry name" value="Sulfatase"/>
    <property type="match status" value="1"/>
</dbReference>
<dbReference type="PANTHER" id="PTHR42693">
    <property type="entry name" value="ARYLSULFATASE FAMILY MEMBER"/>
    <property type="match status" value="1"/>
</dbReference>
<evidence type="ECO:0000313" key="8">
    <source>
        <dbReference type="EMBL" id="MCC9642456.1"/>
    </source>
</evidence>
<keyword evidence="5" id="KW-0378">Hydrolase</keyword>
<dbReference type="Gene3D" id="3.30.1120.10">
    <property type="match status" value="1"/>
</dbReference>
<feature type="domain" description="Sulfatase N-terminal" evidence="7">
    <location>
        <begin position="23"/>
        <end position="326"/>
    </location>
</feature>
<protein>
    <submittedName>
        <fullName evidence="8">Sulfatase</fullName>
    </submittedName>
</protein>
<keyword evidence="4" id="KW-0732">Signal</keyword>
<dbReference type="Gene3D" id="3.40.720.10">
    <property type="entry name" value="Alkaline Phosphatase, subunit A"/>
    <property type="match status" value="1"/>
</dbReference>
<evidence type="ECO:0000313" key="9">
    <source>
        <dbReference type="Proteomes" id="UP001430306"/>
    </source>
</evidence>
<reference evidence="8" key="1">
    <citation type="submission" date="2021-11" db="EMBL/GenBank/DDBJ databases">
        <title>Genome sequence.</title>
        <authorList>
            <person name="Sun Q."/>
        </authorList>
    </citation>
    <scope>NUCLEOTIDE SEQUENCE</scope>
    <source>
        <strain evidence="8">JC740</strain>
    </source>
</reference>
<gene>
    <name evidence="8" type="ORF">LOC71_09235</name>
</gene>
<dbReference type="SUPFAM" id="SSF53649">
    <property type="entry name" value="Alkaline phosphatase-like"/>
    <property type="match status" value="1"/>
</dbReference>
<evidence type="ECO:0000256" key="5">
    <source>
        <dbReference type="ARBA" id="ARBA00022801"/>
    </source>
</evidence>
<evidence type="ECO:0000259" key="7">
    <source>
        <dbReference type="Pfam" id="PF00884"/>
    </source>
</evidence>
<accession>A0ABS8NFY8</accession>